<keyword evidence="2" id="KW-1185">Reference proteome</keyword>
<protein>
    <submittedName>
        <fullName evidence="1">Oidioi.mRNA.OKI2018_I69.chr1.g1970.t1.cds</fullName>
    </submittedName>
</protein>
<gene>
    <name evidence="1" type="ORF">OKIOD_LOCUS10735</name>
</gene>
<organism evidence="1 2">
    <name type="scientific">Oikopleura dioica</name>
    <name type="common">Tunicate</name>
    <dbReference type="NCBI Taxonomy" id="34765"/>
    <lineage>
        <taxon>Eukaryota</taxon>
        <taxon>Metazoa</taxon>
        <taxon>Chordata</taxon>
        <taxon>Tunicata</taxon>
        <taxon>Appendicularia</taxon>
        <taxon>Copelata</taxon>
        <taxon>Oikopleuridae</taxon>
        <taxon>Oikopleura</taxon>
    </lineage>
</organism>
<proteinExistence type="predicted"/>
<reference evidence="1 2" key="1">
    <citation type="submission" date="2021-04" db="EMBL/GenBank/DDBJ databases">
        <authorList>
            <person name="Bliznina A."/>
        </authorList>
    </citation>
    <scope>NUCLEOTIDE SEQUENCE [LARGE SCALE GENOMIC DNA]</scope>
</reference>
<dbReference type="EMBL" id="OU015566">
    <property type="protein sequence ID" value="CAG5105260.1"/>
    <property type="molecule type" value="Genomic_DNA"/>
</dbReference>
<name>A0ABN7SRA5_OIKDI</name>
<evidence type="ECO:0000313" key="1">
    <source>
        <dbReference type="EMBL" id="CAG5105260.1"/>
    </source>
</evidence>
<sequence>MREMNPNENVPQKYCSCDNLFKSQGGCVFCNLNLLVDSRGPSTFLQHLTFFVDYVTTAMIEEFLRHIEYRKIMFALLESYIIFGTQVGYREEPGEEAKFILQGAFSQFFGLFGDVHFEMLDAFTKETISKIEKHTIPMQEGVVFLATVFTNIKEEHYPLERYSGLLHHLREDIEDVVMTSPFFTFRPGFMKALHLLKMPVNLKDGFASAVLKQILTTDDIGDQDLSWMCMIIHNIPPGEIDQKFFKQSIPAILNRLRAKASSGEFSVLRVCVLKFPGMLDDFLQMDFMDIVGDYLFSFKENPNCMEISTFKKKCLSSTNTTITALSPLCITSSDSFRMKMETWKRAIFAALRRKVGPYFYR</sequence>
<dbReference type="Proteomes" id="UP001158576">
    <property type="component" value="Chromosome 1"/>
</dbReference>
<accession>A0ABN7SRA5</accession>
<evidence type="ECO:0000313" key="2">
    <source>
        <dbReference type="Proteomes" id="UP001158576"/>
    </source>
</evidence>